<name>A0ABW1NCF4_9ACTN</name>
<sequence length="314" mass="31011">MKGLSELARRLSVVAASATLVLGVVPGGTAHALSAGTLAGLNIVQDDVDAGTPADAVVTLDAATTTNTVVALESTDTTVARVPATVTIPAGATSASFTVTTIAFSGPGGFACVLGTVGAVTQADCLAINPLPSGPAITSVTFSPATVQGGGAATGTVRFASATDGAVVSLTSSNPAVANVPATTVVNGGAASGAFPVTTGAVTARTTVTITATANGSTRTGTLTVAPATGPPVSDVVTITRATWKSGLLRIEARSTNPNAILSVYHAGTDVLMFLLTNRGNGRYDDQRGWVTKPTAITVTSNFGGSDTEQVRRV</sequence>
<dbReference type="Proteomes" id="UP001596137">
    <property type="component" value="Unassembled WGS sequence"/>
</dbReference>
<dbReference type="EMBL" id="JBHSRF010000001">
    <property type="protein sequence ID" value="MFC6079692.1"/>
    <property type="molecule type" value="Genomic_DNA"/>
</dbReference>
<evidence type="ECO:0000313" key="1">
    <source>
        <dbReference type="EMBL" id="MFC6079692.1"/>
    </source>
</evidence>
<keyword evidence="2" id="KW-1185">Reference proteome</keyword>
<dbReference type="RefSeq" id="WP_380745991.1">
    <property type="nucleotide sequence ID" value="NZ_JBHSRF010000001.1"/>
</dbReference>
<reference evidence="2" key="1">
    <citation type="journal article" date="2019" name="Int. J. Syst. Evol. Microbiol.">
        <title>The Global Catalogue of Microorganisms (GCM) 10K type strain sequencing project: providing services to taxonomists for standard genome sequencing and annotation.</title>
        <authorList>
            <consortium name="The Broad Institute Genomics Platform"/>
            <consortium name="The Broad Institute Genome Sequencing Center for Infectious Disease"/>
            <person name="Wu L."/>
            <person name="Ma J."/>
        </authorList>
    </citation>
    <scope>NUCLEOTIDE SEQUENCE [LARGE SCALE GENOMIC DNA]</scope>
    <source>
        <strain evidence="2">JCM 30346</strain>
    </source>
</reference>
<organism evidence="1 2">
    <name type="scientific">Sphaerisporangium aureirubrum</name>
    <dbReference type="NCBI Taxonomy" id="1544736"/>
    <lineage>
        <taxon>Bacteria</taxon>
        <taxon>Bacillati</taxon>
        <taxon>Actinomycetota</taxon>
        <taxon>Actinomycetes</taxon>
        <taxon>Streptosporangiales</taxon>
        <taxon>Streptosporangiaceae</taxon>
        <taxon>Sphaerisporangium</taxon>
    </lineage>
</organism>
<accession>A0ABW1NCF4</accession>
<evidence type="ECO:0000313" key="2">
    <source>
        <dbReference type="Proteomes" id="UP001596137"/>
    </source>
</evidence>
<comment type="caution">
    <text evidence="1">The sequence shown here is derived from an EMBL/GenBank/DDBJ whole genome shotgun (WGS) entry which is preliminary data.</text>
</comment>
<proteinExistence type="predicted"/>
<gene>
    <name evidence="1" type="ORF">ACFP1K_00850</name>
</gene>
<protein>
    <submittedName>
        <fullName evidence="1">Uncharacterized protein</fullName>
    </submittedName>
</protein>